<proteinExistence type="predicted"/>
<keyword evidence="2" id="KW-0812">Transmembrane</keyword>
<dbReference type="EMBL" id="KZ452102">
    <property type="protein sequence ID" value="PKA48941.1"/>
    <property type="molecule type" value="Genomic_DNA"/>
</dbReference>
<evidence type="ECO:0000256" key="2">
    <source>
        <dbReference type="SAM" id="Phobius"/>
    </source>
</evidence>
<dbReference type="AlphaFoldDB" id="A0A2I0A073"/>
<reference evidence="3 4" key="1">
    <citation type="journal article" date="2017" name="Nature">
        <title>The Apostasia genome and the evolution of orchids.</title>
        <authorList>
            <person name="Zhang G.Q."/>
            <person name="Liu K.W."/>
            <person name="Li Z."/>
            <person name="Lohaus R."/>
            <person name="Hsiao Y.Y."/>
            <person name="Niu S.C."/>
            <person name="Wang J.Y."/>
            <person name="Lin Y.C."/>
            <person name="Xu Q."/>
            <person name="Chen L.J."/>
            <person name="Yoshida K."/>
            <person name="Fujiwara S."/>
            <person name="Wang Z.W."/>
            <person name="Zhang Y.Q."/>
            <person name="Mitsuda N."/>
            <person name="Wang M."/>
            <person name="Liu G.H."/>
            <person name="Pecoraro L."/>
            <person name="Huang H.X."/>
            <person name="Xiao X.J."/>
            <person name="Lin M."/>
            <person name="Wu X.Y."/>
            <person name="Wu W.L."/>
            <person name="Chen Y.Y."/>
            <person name="Chang S.B."/>
            <person name="Sakamoto S."/>
            <person name="Ohme-Takagi M."/>
            <person name="Yagi M."/>
            <person name="Zeng S.J."/>
            <person name="Shen C.Y."/>
            <person name="Yeh C.M."/>
            <person name="Luo Y.B."/>
            <person name="Tsai W.C."/>
            <person name="Van de Peer Y."/>
            <person name="Liu Z.J."/>
        </authorList>
    </citation>
    <scope>NUCLEOTIDE SEQUENCE [LARGE SCALE GENOMIC DNA]</scope>
    <source>
        <strain evidence="4">cv. Shenzhen</strain>
        <tissue evidence="3">Stem</tissue>
    </source>
</reference>
<organism evidence="3 4">
    <name type="scientific">Apostasia shenzhenica</name>
    <dbReference type="NCBI Taxonomy" id="1088818"/>
    <lineage>
        <taxon>Eukaryota</taxon>
        <taxon>Viridiplantae</taxon>
        <taxon>Streptophyta</taxon>
        <taxon>Embryophyta</taxon>
        <taxon>Tracheophyta</taxon>
        <taxon>Spermatophyta</taxon>
        <taxon>Magnoliopsida</taxon>
        <taxon>Liliopsida</taxon>
        <taxon>Asparagales</taxon>
        <taxon>Orchidaceae</taxon>
        <taxon>Apostasioideae</taxon>
        <taxon>Apostasia</taxon>
    </lineage>
</organism>
<sequence length="384" mass="42525">MPDDSPTNNFFSRDGESLPSVACKFKILTKFSALLGKLVGEFLLFFFLNIFAVQDTAGRHVAFTEIPSVSFAAHLCPHLAYIHPLQMPSPPSPYSSNAAADTNLYYHQWSPAVASTEDSSSQRLPLNEPDYYGWEHHPSLYAQPRNVNVASNQASVSHVVPRNIRLDTGGPSRTGFLIHSFVGTHGLLSGITDNNLGVENEVGDEDRRCGWEMARKGTVASEGDFGGCGGDFGAALHCSTSMTRFHKFPSLPVLPYSSRTQTNPNLYEILQQRHISNEHQTSFMGTWRSRGTRDLHIPVTVHSSFYISPSPNLFPSGREDIMSTGEQFQVFRRVHQFMPFTVHPFASAAAGFQRRHASQGQLPPARDESPPYRLPVGPFSDSQI</sequence>
<gene>
    <name evidence="3" type="ORF">AXF42_Ash016457</name>
</gene>
<keyword evidence="2" id="KW-1133">Transmembrane helix</keyword>
<keyword evidence="4" id="KW-1185">Reference proteome</keyword>
<evidence type="ECO:0000313" key="4">
    <source>
        <dbReference type="Proteomes" id="UP000236161"/>
    </source>
</evidence>
<feature type="region of interest" description="Disordered" evidence="1">
    <location>
        <begin position="352"/>
        <end position="384"/>
    </location>
</feature>
<feature type="transmembrane region" description="Helical" evidence="2">
    <location>
        <begin position="34"/>
        <end position="53"/>
    </location>
</feature>
<evidence type="ECO:0000256" key="1">
    <source>
        <dbReference type="SAM" id="MobiDB-lite"/>
    </source>
</evidence>
<keyword evidence="2" id="KW-0472">Membrane</keyword>
<evidence type="ECO:0000313" key="3">
    <source>
        <dbReference type="EMBL" id="PKA48941.1"/>
    </source>
</evidence>
<name>A0A2I0A073_9ASPA</name>
<accession>A0A2I0A073</accession>
<protein>
    <submittedName>
        <fullName evidence="3">Uncharacterized protein</fullName>
    </submittedName>
</protein>
<dbReference type="Proteomes" id="UP000236161">
    <property type="component" value="Unassembled WGS sequence"/>
</dbReference>